<dbReference type="InterPro" id="IPR010402">
    <property type="entry name" value="CCT_domain"/>
</dbReference>
<evidence type="ECO:0000313" key="6">
    <source>
        <dbReference type="EMBL" id="GAX79818.1"/>
    </source>
</evidence>
<evidence type="ECO:0000313" key="7">
    <source>
        <dbReference type="Proteomes" id="UP000232323"/>
    </source>
</evidence>
<feature type="region of interest" description="Disordered" evidence="4">
    <location>
        <begin position="211"/>
        <end position="230"/>
    </location>
</feature>
<evidence type="ECO:0000256" key="2">
    <source>
        <dbReference type="ARBA" id="ARBA00023242"/>
    </source>
</evidence>
<feature type="domain" description="CCT" evidence="5">
    <location>
        <begin position="163"/>
        <end position="205"/>
    </location>
</feature>
<keyword evidence="2 3" id="KW-0539">Nucleus</keyword>
<reference evidence="6 7" key="1">
    <citation type="submission" date="2017-08" db="EMBL/GenBank/DDBJ databases">
        <title>Acidophilic green algal genome provides insights into adaptation to an acidic environment.</title>
        <authorList>
            <person name="Hirooka S."/>
            <person name="Hirose Y."/>
            <person name="Kanesaki Y."/>
            <person name="Higuchi S."/>
            <person name="Fujiwara T."/>
            <person name="Onuma R."/>
            <person name="Era A."/>
            <person name="Ohbayashi R."/>
            <person name="Uzuka A."/>
            <person name="Nozaki H."/>
            <person name="Yoshikawa H."/>
            <person name="Miyagishima S.Y."/>
        </authorList>
    </citation>
    <scope>NUCLEOTIDE SEQUENCE [LARGE SCALE GENOMIC DNA]</scope>
    <source>
        <strain evidence="6 7">NIES-2499</strain>
    </source>
</reference>
<dbReference type="EMBL" id="BEGY01000046">
    <property type="protein sequence ID" value="GAX79818.1"/>
    <property type="molecule type" value="Genomic_DNA"/>
</dbReference>
<dbReference type="Pfam" id="PF06203">
    <property type="entry name" value="CCT"/>
    <property type="match status" value="1"/>
</dbReference>
<comment type="caution">
    <text evidence="6">The sequence shown here is derived from an EMBL/GenBank/DDBJ whole genome shotgun (WGS) entry which is preliminary data.</text>
</comment>
<accession>A0A250X9R7</accession>
<gene>
    <name evidence="6" type="ORF">CEUSTIGMA_g7258.t1</name>
</gene>
<organism evidence="6 7">
    <name type="scientific">Chlamydomonas eustigma</name>
    <dbReference type="NCBI Taxonomy" id="1157962"/>
    <lineage>
        <taxon>Eukaryota</taxon>
        <taxon>Viridiplantae</taxon>
        <taxon>Chlorophyta</taxon>
        <taxon>core chlorophytes</taxon>
        <taxon>Chlorophyceae</taxon>
        <taxon>CS clade</taxon>
        <taxon>Chlamydomonadales</taxon>
        <taxon>Chlamydomonadaceae</taxon>
        <taxon>Chlamydomonas</taxon>
    </lineage>
</organism>
<evidence type="ECO:0000256" key="1">
    <source>
        <dbReference type="ARBA" id="ARBA00004123"/>
    </source>
</evidence>
<dbReference type="PROSITE" id="PS51017">
    <property type="entry name" value="CCT"/>
    <property type="match status" value="1"/>
</dbReference>
<protein>
    <recommendedName>
        <fullName evidence="5">CCT domain-containing protein</fullName>
    </recommendedName>
</protein>
<evidence type="ECO:0000256" key="4">
    <source>
        <dbReference type="SAM" id="MobiDB-lite"/>
    </source>
</evidence>
<dbReference type="PANTHER" id="PTHR31319:SF77">
    <property type="entry name" value="ZINC FINGER PROTEIN CONSTANS-LIKE 4"/>
    <property type="match status" value="1"/>
</dbReference>
<name>A0A250X9R7_9CHLO</name>
<dbReference type="GO" id="GO:0005634">
    <property type="term" value="C:nucleus"/>
    <property type="evidence" value="ECO:0007669"/>
    <property type="project" value="UniProtKB-SubCell"/>
</dbReference>
<sequence>MTYFDGSRNESVWNEETSLFGSIDDDSFALDFENEDMMAFQRDCEALFYPVRETSTTYLSVCNNYESTCSPTMTAPQMPRKSFYNEQTVSSEAGSANSAHILLFPPAHDQLCRQLSSGTSPSPTYFQMLIPAAAQPAVVQMDKQFKASCTSFILPENIVLSSRQECLQRYREKKARRMFTKQVRYQLRKANADRRPRVKGRFITKDEQDRLGGLSSDVVSAQSEGKSTEEMWTCVRDSSCSSPEEVEC</sequence>
<dbReference type="PANTHER" id="PTHR31319">
    <property type="entry name" value="ZINC FINGER PROTEIN CONSTANS-LIKE 4"/>
    <property type="match status" value="1"/>
</dbReference>
<dbReference type="Proteomes" id="UP000232323">
    <property type="component" value="Unassembled WGS sequence"/>
</dbReference>
<dbReference type="STRING" id="1157962.A0A250X9R7"/>
<evidence type="ECO:0000259" key="5">
    <source>
        <dbReference type="PROSITE" id="PS51017"/>
    </source>
</evidence>
<proteinExistence type="predicted"/>
<evidence type="ECO:0000256" key="3">
    <source>
        <dbReference type="PROSITE-ProRule" id="PRU00357"/>
    </source>
</evidence>
<comment type="subcellular location">
    <subcellularLocation>
        <location evidence="1 3">Nucleus</location>
    </subcellularLocation>
</comment>
<dbReference type="OrthoDB" id="153872at2759"/>
<dbReference type="InterPro" id="IPR045281">
    <property type="entry name" value="CONSTANS-like"/>
</dbReference>
<keyword evidence="7" id="KW-1185">Reference proteome</keyword>
<dbReference type="AlphaFoldDB" id="A0A250X9R7"/>